<proteinExistence type="predicted"/>
<dbReference type="InterPro" id="IPR039420">
    <property type="entry name" value="WalR-like"/>
</dbReference>
<evidence type="ECO:0000313" key="8">
    <source>
        <dbReference type="EMBL" id="MBF9130285.1"/>
    </source>
</evidence>
<dbReference type="PANTHER" id="PTHR43214:SF24">
    <property type="entry name" value="TRANSCRIPTIONAL REGULATORY PROTEIN NARL-RELATED"/>
    <property type="match status" value="1"/>
</dbReference>
<dbReference type="SUPFAM" id="SSF46894">
    <property type="entry name" value="C-terminal effector domain of the bipartite response regulators"/>
    <property type="match status" value="1"/>
</dbReference>
<evidence type="ECO:0000256" key="2">
    <source>
        <dbReference type="ARBA" id="ARBA00023015"/>
    </source>
</evidence>
<evidence type="ECO:0000259" key="6">
    <source>
        <dbReference type="PROSITE" id="PS50043"/>
    </source>
</evidence>
<dbReference type="PANTHER" id="PTHR43214">
    <property type="entry name" value="TWO-COMPONENT RESPONSE REGULATOR"/>
    <property type="match status" value="1"/>
</dbReference>
<dbReference type="PROSITE" id="PS50110">
    <property type="entry name" value="RESPONSE_REGULATORY"/>
    <property type="match status" value="1"/>
</dbReference>
<reference evidence="8 9" key="1">
    <citation type="submission" date="2020-11" db="EMBL/GenBank/DDBJ databases">
        <title>A novel isolate from a Black sea contaminated sediment with potential to produce alkanes: Plantactinospora alkalitolerans sp. nov.</title>
        <authorList>
            <person name="Carro L."/>
            <person name="Veyisoglu A."/>
            <person name="Guven K."/>
            <person name="Schumann P."/>
            <person name="Klenk H.-P."/>
            <person name="Sahin N."/>
        </authorList>
    </citation>
    <scope>NUCLEOTIDE SEQUENCE [LARGE SCALE GENOMIC DNA]</scope>
    <source>
        <strain evidence="8 9">S1510</strain>
    </source>
</reference>
<dbReference type="SUPFAM" id="SSF52172">
    <property type="entry name" value="CheY-like"/>
    <property type="match status" value="1"/>
</dbReference>
<keyword evidence="4" id="KW-0804">Transcription</keyword>
<dbReference type="InterPro" id="IPR011006">
    <property type="entry name" value="CheY-like_superfamily"/>
</dbReference>
<keyword evidence="2" id="KW-0805">Transcription regulation</keyword>
<evidence type="ECO:0000256" key="4">
    <source>
        <dbReference type="ARBA" id="ARBA00023163"/>
    </source>
</evidence>
<evidence type="ECO:0000256" key="1">
    <source>
        <dbReference type="ARBA" id="ARBA00022553"/>
    </source>
</evidence>
<feature type="modified residue" description="4-aspartylphosphate" evidence="5">
    <location>
        <position position="54"/>
    </location>
</feature>
<protein>
    <submittedName>
        <fullName evidence="8">Response regulator transcription factor</fullName>
    </submittedName>
</protein>
<evidence type="ECO:0000313" key="9">
    <source>
        <dbReference type="Proteomes" id="UP000638560"/>
    </source>
</evidence>
<dbReference type="EMBL" id="JADPUN010000148">
    <property type="protein sequence ID" value="MBF9130285.1"/>
    <property type="molecule type" value="Genomic_DNA"/>
</dbReference>
<dbReference type="InterPro" id="IPR016032">
    <property type="entry name" value="Sig_transdc_resp-reg_C-effctor"/>
</dbReference>
<organism evidence="8 9">
    <name type="scientific">Plantactinospora alkalitolerans</name>
    <dbReference type="NCBI Taxonomy" id="2789879"/>
    <lineage>
        <taxon>Bacteria</taxon>
        <taxon>Bacillati</taxon>
        <taxon>Actinomycetota</taxon>
        <taxon>Actinomycetes</taxon>
        <taxon>Micromonosporales</taxon>
        <taxon>Micromonosporaceae</taxon>
        <taxon>Plantactinospora</taxon>
    </lineage>
</organism>
<dbReference type="Pfam" id="PF00072">
    <property type="entry name" value="Response_reg"/>
    <property type="match status" value="1"/>
</dbReference>
<dbReference type="SMART" id="SM00421">
    <property type="entry name" value="HTH_LUXR"/>
    <property type="match status" value="1"/>
</dbReference>
<evidence type="ECO:0000256" key="3">
    <source>
        <dbReference type="ARBA" id="ARBA00023125"/>
    </source>
</evidence>
<dbReference type="InterPro" id="IPR001789">
    <property type="entry name" value="Sig_transdc_resp-reg_receiver"/>
</dbReference>
<dbReference type="Gene3D" id="3.40.50.2300">
    <property type="match status" value="1"/>
</dbReference>
<accession>A0ABS0GVR9</accession>
<dbReference type="InterPro" id="IPR058245">
    <property type="entry name" value="NreC/VraR/RcsB-like_REC"/>
</dbReference>
<dbReference type="PRINTS" id="PR00038">
    <property type="entry name" value="HTHLUXR"/>
</dbReference>
<keyword evidence="1 5" id="KW-0597">Phosphoprotein</keyword>
<name>A0ABS0GVR9_9ACTN</name>
<evidence type="ECO:0000259" key="7">
    <source>
        <dbReference type="PROSITE" id="PS50110"/>
    </source>
</evidence>
<feature type="domain" description="Response regulatory" evidence="7">
    <location>
        <begin position="3"/>
        <end position="120"/>
    </location>
</feature>
<feature type="domain" description="HTH luxR-type" evidence="6">
    <location>
        <begin position="144"/>
        <end position="209"/>
    </location>
</feature>
<evidence type="ECO:0000256" key="5">
    <source>
        <dbReference type="PROSITE-ProRule" id="PRU00169"/>
    </source>
</evidence>
<dbReference type="CDD" id="cd06170">
    <property type="entry name" value="LuxR_C_like"/>
    <property type="match status" value="1"/>
</dbReference>
<dbReference type="RefSeq" id="WP_196201860.1">
    <property type="nucleotide sequence ID" value="NZ_JADPUN010000148.1"/>
</dbReference>
<sequence length="214" mass="23272">MTSIVVADDHDMVRHGFRMVLSAQPDLTVVGEARDGDSAWELVRHLRPAVLLTDIRMPGTDGLELTRRVANAPDLPTRVIVVTTFNEDEYVARALRDGASGFLLKASAPGLLVEAVRAALAGNALVSPEVTVRLLERLRTDRTVRQPSPPLTPREREVAQLVARGLSNDEIAVELRISPGTAKTHVAHLSMKLGNLTRVGVVAWAWESGLVSRL</sequence>
<dbReference type="Pfam" id="PF00196">
    <property type="entry name" value="GerE"/>
    <property type="match status" value="1"/>
</dbReference>
<gene>
    <name evidence="8" type="ORF">I0C86_15160</name>
</gene>
<comment type="caution">
    <text evidence="8">The sequence shown here is derived from an EMBL/GenBank/DDBJ whole genome shotgun (WGS) entry which is preliminary data.</text>
</comment>
<dbReference type="Proteomes" id="UP000638560">
    <property type="component" value="Unassembled WGS sequence"/>
</dbReference>
<dbReference type="CDD" id="cd17535">
    <property type="entry name" value="REC_NarL-like"/>
    <property type="match status" value="1"/>
</dbReference>
<dbReference type="InterPro" id="IPR000792">
    <property type="entry name" value="Tscrpt_reg_LuxR_C"/>
</dbReference>
<dbReference type="PROSITE" id="PS50043">
    <property type="entry name" value="HTH_LUXR_2"/>
    <property type="match status" value="1"/>
</dbReference>
<keyword evidence="9" id="KW-1185">Reference proteome</keyword>
<keyword evidence="3" id="KW-0238">DNA-binding</keyword>
<dbReference type="SMART" id="SM00448">
    <property type="entry name" value="REC"/>
    <property type="match status" value="1"/>
</dbReference>